<feature type="binding site" evidence="1">
    <location>
        <position position="102"/>
    </location>
    <ligand>
        <name>S-adenosyl-L-methionine</name>
        <dbReference type="ChEBI" id="CHEBI:59789"/>
    </ligand>
</feature>
<dbReference type="Proteomes" id="UP000481517">
    <property type="component" value="Unassembled WGS sequence"/>
</dbReference>
<keyword evidence="1 2" id="KW-0808">Transferase</keyword>
<dbReference type="InterPro" id="IPR007473">
    <property type="entry name" value="RlmJ"/>
</dbReference>
<feature type="binding site" evidence="1">
    <location>
        <position position="120"/>
    </location>
    <ligand>
        <name>S-adenosyl-L-methionine</name>
        <dbReference type="ChEBI" id="CHEBI:59789"/>
    </ligand>
</feature>
<dbReference type="EMBL" id="CADCXY010000006">
    <property type="protein sequence ID" value="CAB0151753.1"/>
    <property type="molecule type" value="Genomic_DNA"/>
</dbReference>
<evidence type="ECO:0000313" key="2">
    <source>
        <dbReference type="EMBL" id="CAB0151753.1"/>
    </source>
</evidence>
<dbReference type="Gene3D" id="3.40.50.150">
    <property type="entry name" value="Vaccinia Virus protein VP39"/>
    <property type="match status" value="1"/>
</dbReference>
<dbReference type="PANTHER" id="PTHR37426">
    <property type="entry name" value="RIBOSOMAL RNA LARGE SUBUNIT METHYLTRANSFERASE J"/>
    <property type="match status" value="1"/>
</dbReference>
<keyword evidence="3" id="KW-1185">Reference proteome</keyword>
<dbReference type="HAMAP" id="MF_00934">
    <property type="entry name" value="23SrRNA_methyltr_J"/>
    <property type="match status" value="1"/>
</dbReference>
<dbReference type="RefSeq" id="WP_173921113.1">
    <property type="nucleotide sequence ID" value="NZ_CADCXY010000006.1"/>
</dbReference>
<evidence type="ECO:0000313" key="3">
    <source>
        <dbReference type="Proteomes" id="UP000481517"/>
    </source>
</evidence>
<proteinExistence type="inferred from homology"/>
<keyword evidence="1" id="KW-0698">rRNA processing</keyword>
<comment type="catalytic activity">
    <reaction evidence="1">
        <text>adenosine(2030) in 23S rRNA + S-adenosyl-L-methionine = N(6)-methyladenosine(2030) in 23S rRNA + S-adenosyl-L-homocysteine + H(+)</text>
        <dbReference type="Rhea" id="RHEA:43736"/>
        <dbReference type="Rhea" id="RHEA-COMP:10668"/>
        <dbReference type="Rhea" id="RHEA-COMP:10669"/>
        <dbReference type="ChEBI" id="CHEBI:15378"/>
        <dbReference type="ChEBI" id="CHEBI:57856"/>
        <dbReference type="ChEBI" id="CHEBI:59789"/>
        <dbReference type="ChEBI" id="CHEBI:74411"/>
        <dbReference type="ChEBI" id="CHEBI:74449"/>
        <dbReference type="EC" id="2.1.1.266"/>
    </reaction>
</comment>
<dbReference type="Pfam" id="PF04378">
    <property type="entry name" value="RsmJ"/>
    <property type="match status" value="1"/>
</dbReference>
<feature type="binding site" evidence="1">
    <location>
        <position position="41"/>
    </location>
    <ligand>
        <name>S-adenosyl-L-methionine</name>
        <dbReference type="ChEBI" id="CHEBI:59789"/>
    </ligand>
</feature>
<protein>
    <recommendedName>
        <fullName evidence="1">Ribosomal RNA large subunit methyltransferase J</fullName>
        <ecNumber evidence="1">2.1.1.266</ecNumber>
    </recommendedName>
    <alternativeName>
        <fullName evidence="1">23S rRNA (adenine(2030)-N6)-methyltransferase</fullName>
    </alternativeName>
    <alternativeName>
        <fullName evidence="1">23S rRNA m6A2030 methyltransferase</fullName>
    </alternativeName>
</protein>
<feature type="binding site" evidence="1">
    <location>
        <position position="171"/>
    </location>
    <ligand>
        <name>S-adenosyl-L-methionine</name>
        <dbReference type="ChEBI" id="CHEBI:59789"/>
    </ligand>
</feature>
<feature type="site" description="Interaction with substrate rRNA" evidence="1">
    <location>
        <position position="3"/>
    </location>
</feature>
<dbReference type="AlphaFoldDB" id="A0A7D9N2S0"/>
<feature type="binding site" evidence="1">
    <location>
        <begin position="150"/>
        <end position="151"/>
    </location>
    <ligand>
        <name>S-adenosyl-L-methionine</name>
        <dbReference type="ChEBI" id="CHEBI:59789"/>
    </ligand>
</feature>
<comment type="subunit">
    <text evidence="1">Monomer.</text>
</comment>
<dbReference type="InterPro" id="IPR029063">
    <property type="entry name" value="SAM-dependent_MTases_sf"/>
</dbReference>
<keyword evidence="1 2" id="KW-0489">Methyltransferase</keyword>
<dbReference type="EC" id="2.1.1.266" evidence="1"/>
<dbReference type="GO" id="GO:0036307">
    <property type="term" value="F:23S rRNA (adenine(2030)-N(6))-methyltransferase activity"/>
    <property type="evidence" value="ECO:0007669"/>
    <property type="project" value="UniProtKB-UniRule"/>
</dbReference>
<feature type="binding site" evidence="1">
    <location>
        <position position="18"/>
    </location>
    <ligand>
        <name>S-adenosyl-L-methionine</name>
        <dbReference type="ChEBI" id="CHEBI:59789"/>
    </ligand>
</feature>
<gene>
    <name evidence="1 2" type="primary">rlmJ</name>
    <name evidence="2" type="ORF">PSI9734_02120</name>
</gene>
<dbReference type="SUPFAM" id="SSF53335">
    <property type="entry name" value="S-adenosyl-L-methionine-dependent methyltransferases"/>
    <property type="match status" value="1"/>
</dbReference>
<comment type="similarity">
    <text evidence="1">Belongs to the RlmJ family.</text>
</comment>
<dbReference type="GO" id="GO:0003723">
    <property type="term" value="F:RNA binding"/>
    <property type="evidence" value="ECO:0007669"/>
    <property type="project" value="UniProtKB-UniRule"/>
</dbReference>
<sequence length="290" mass="32576">MNYRHSYHAGNFADVMKHALQWACLSYLQQKEKPFWLLDTHAGIGMYDLQAEQAQKTAEWELGIKRLLSAAEVPAELTGYVQAVRELNHGSDAESCRWYPGSPYLAALQLREQDLLTLCELHPEDAELLGENVRHDFPLSQRINVAGGRNGFAMLKALTPPPIKRGMVLIDPPFEQTDELEQVTLALAEGTKRWANGTYVVWYPIKDPIVASEFQQAVADLPQVEKALAVDLLIRGPQDASRLNGCGMLFINPPFGVVQQLPKIMNFLTPLLAQDRGAQWQQHWLAGEHN</sequence>
<accession>A0A7D9N2S0</accession>
<organism evidence="2 3">
    <name type="scientific">Pseudidiomarina piscicola</name>
    <dbReference type="NCBI Taxonomy" id="2614830"/>
    <lineage>
        <taxon>Bacteria</taxon>
        <taxon>Pseudomonadati</taxon>
        <taxon>Pseudomonadota</taxon>
        <taxon>Gammaproteobacteria</taxon>
        <taxon>Alteromonadales</taxon>
        <taxon>Idiomarinaceae</taxon>
        <taxon>Pseudidiomarina</taxon>
    </lineage>
</organism>
<dbReference type="GO" id="GO:0005829">
    <property type="term" value="C:cytosol"/>
    <property type="evidence" value="ECO:0007669"/>
    <property type="project" value="TreeGrafter"/>
</dbReference>
<keyword evidence="1" id="KW-0694">RNA-binding</keyword>
<reference evidence="2 3" key="1">
    <citation type="submission" date="2020-02" db="EMBL/GenBank/DDBJ databases">
        <authorList>
            <person name="Rodrigo-Torres L."/>
            <person name="Arahal R. D."/>
            <person name="Lucena T."/>
        </authorList>
    </citation>
    <scope>NUCLEOTIDE SEQUENCE [LARGE SCALE GENOMIC DNA]</scope>
    <source>
        <strain evidence="2 3">CECT 9734</strain>
    </source>
</reference>
<keyword evidence="1" id="KW-0949">S-adenosyl-L-methionine</keyword>
<dbReference type="PANTHER" id="PTHR37426:SF1">
    <property type="entry name" value="RIBOSOMAL RNA LARGE SUBUNIT METHYLTRANSFERASE J"/>
    <property type="match status" value="1"/>
</dbReference>
<evidence type="ECO:0000256" key="1">
    <source>
        <dbReference type="HAMAP-Rule" id="MF_00934"/>
    </source>
</evidence>
<feature type="active site" description="Proton acceptor" evidence="1">
    <location>
        <position position="171"/>
    </location>
</feature>
<dbReference type="GO" id="GO:0070475">
    <property type="term" value="P:rRNA base methylation"/>
    <property type="evidence" value="ECO:0007669"/>
    <property type="project" value="UniProtKB-UniRule"/>
</dbReference>
<name>A0A7D9N2S0_9GAMM</name>
<comment type="function">
    <text evidence="1">Specifically methylates the adenine in position 2030 of 23S rRNA.</text>
</comment>